<dbReference type="EC" id="3.1.-.-" evidence="5 6"/>
<reference evidence="9" key="1">
    <citation type="submission" date="2020-10" db="EMBL/GenBank/DDBJ databases">
        <title>Connecting structure to function with the recovery of over 1000 high-quality activated sludge metagenome-assembled genomes encoding full-length rRNA genes using long-read sequencing.</title>
        <authorList>
            <person name="Singleton C.M."/>
            <person name="Petriglieri F."/>
            <person name="Kristensen J.M."/>
            <person name="Kirkegaard R.H."/>
            <person name="Michaelsen T.Y."/>
            <person name="Andersen M.H."/>
            <person name="Karst S.M."/>
            <person name="Dueholm M.S."/>
            <person name="Nielsen P.H."/>
            <person name="Albertsen M."/>
        </authorList>
    </citation>
    <scope>NUCLEOTIDE SEQUENCE</scope>
    <source>
        <strain evidence="9">Skiv_18-Q3-R9-52_MAXAC.067</strain>
    </source>
</reference>
<dbReference type="GO" id="GO:0006402">
    <property type="term" value="P:mRNA catabolic process"/>
    <property type="evidence" value="ECO:0007669"/>
    <property type="project" value="UniProtKB-UniRule"/>
</dbReference>
<dbReference type="SMART" id="SM00471">
    <property type="entry name" value="HDc"/>
    <property type="match status" value="1"/>
</dbReference>
<dbReference type="Proteomes" id="UP000886657">
    <property type="component" value="Unassembled WGS sequence"/>
</dbReference>
<dbReference type="SUPFAM" id="SSF54791">
    <property type="entry name" value="Eukaryotic type KH-domain (KH-domain type I)"/>
    <property type="match status" value="1"/>
</dbReference>
<dbReference type="CDD" id="cd22431">
    <property type="entry name" value="KH-I_RNaseY"/>
    <property type="match status" value="1"/>
</dbReference>
<dbReference type="AlphaFoldDB" id="A0A9D7SH56"/>
<dbReference type="CDD" id="cd00077">
    <property type="entry name" value="HDc"/>
    <property type="match status" value="1"/>
</dbReference>
<dbReference type="GO" id="GO:0004521">
    <property type="term" value="F:RNA endonuclease activity"/>
    <property type="evidence" value="ECO:0007669"/>
    <property type="project" value="UniProtKB-UniRule"/>
</dbReference>
<dbReference type="Gene3D" id="1.10.3210.10">
    <property type="entry name" value="Hypothetical protein af1432"/>
    <property type="match status" value="1"/>
</dbReference>
<keyword evidence="3 5" id="KW-0378">Hydrolase</keyword>
<dbReference type="Pfam" id="PF12072">
    <property type="entry name" value="RNase_Y_N"/>
    <property type="match status" value="1"/>
</dbReference>
<dbReference type="NCBIfam" id="TIGR00277">
    <property type="entry name" value="HDIG"/>
    <property type="match status" value="1"/>
</dbReference>
<organism evidence="9 10">
    <name type="scientific">Candidatus Geothrix skivensis</name>
    <dbReference type="NCBI Taxonomy" id="2954439"/>
    <lineage>
        <taxon>Bacteria</taxon>
        <taxon>Pseudomonadati</taxon>
        <taxon>Acidobacteriota</taxon>
        <taxon>Holophagae</taxon>
        <taxon>Holophagales</taxon>
        <taxon>Holophagaceae</taxon>
        <taxon>Geothrix</taxon>
    </lineage>
</organism>
<accession>A0A9D7SH56</accession>
<dbReference type="InterPro" id="IPR003607">
    <property type="entry name" value="HD/PDEase_dom"/>
</dbReference>
<evidence type="ECO:0000256" key="1">
    <source>
        <dbReference type="ARBA" id="ARBA00022722"/>
    </source>
</evidence>
<feature type="domain" description="HD" evidence="8">
    <location>
        <begin position="362"/>
        <end position="455"/>
    </location>
</feature>
<dbReference type="HAMAP" id="MF_00335">
    <property type="entry name" value="RNase_Y"/>
    <property type="match status" value="1"/>
</dbReference>
<dbReference type="NCBIfam" id="TIGR03319">
    <property type="entry name" value="RNase_Y"/>
    <property type="match status" value="1"/>
</dbReference>
<dbReference type="InterPro" id="IPR006675">
    <property type="entry name" value="HDIG_dom"/>
</dbReference>
<proteinExistence type="inferred from homology"/>
<feature type="region of interest" description="Disordered" evidence="7">
    <location>
        <begin position="99"/>
        <end position="128"/>
    </location>
</feature>
<dbReference type="Gene3D" id="3.30.1370.10">
    <property type="entry name" value="K Homology domain, type 1"/>
    <property type="match status" value="1"/>
</dbReference>
<sequence length="546" mass="61688">MNLISWIFLILFFAAAGVGLLMALRAQKATVEASRAQAKAESDIKAERERLLEEAKREAQRLTERGLKDAESYRKESELKAKEQALQARQEAEKLLTERQNNLEKQEQRIQSKEQGLQSKEEGLDKKLQQVDQKTKDLEVLSDKRKAELEKLEAKQVEAKQLVEEQSRKLEEIAGLTRDDAKKELISQLEYSARMDAAKLVRRIEDEAQEEADKKARWTIGAAIQRVASDVVTEQAVSSVQLPSDDLKGRIIGREGRNIRALEKATGCDLIVDDTPESIVVSSFDPIRREVARQAILKLLADGRIHPARIEEVVEKVKVDMDQHLKEIGEAACIELGFPDVHPKLHKLVGRLNYRTSYGQNVLEHTKEVARIAEYMAGEMGSDARLARRAGLFHDIGKAIDREVEGTHIEIGMQLMQRYGEKEEVIHAMSCHHGDFEPRTVEAMLITAADALSAARPGARREMLETYVKRLEQLEGIANSYKGVQKSFAMQAGREIRILVDAGAVNDDQAYWIAKDVSRRIESEMQYPGQIKVTVMRELRAVEIAR</sequence>
<dbReference type="Pfam" id="PF00013">
    <property type="entry name" value="KH_1"/>
    <property type="match status" value="1"/>
</dbReference>
<dbReference type="SUPFAM" id="SSF109604">
    <property type="entry name" value="HD-domain/PDEase-like"/>
    <property type="match status" value="1"/>
</dbReference>
<dbReference type="InterPro" id="IPR006674">
    <property type="entry name" value="HD_domain"/>
</dbReference>
<dbReference type="InterPro" id="IPR017705">
    <property type="entry name" value="Ribonuclease_Y"/>
</dbReference>
<evidence type="ECO:0000313" key="10">
    <source>
        <dbReference type="Proteomes" id="UP000886657"/>
    </source>
</evidence>
<evidence type="ECO:0000256" key="5">
    <source>
        <dbReference type="HAMAP-Rule" id="MF_00335"/>
    </source>
</evidence>
<evidence type="ECO:0000256" key="2">
    <source>
        <dbReference type="ARBA" id="ARBA00022759"/>
    </source>
</evidence>
<dbReference type="Pfam" id="PF01966">
    <property type="entry name" value="HD"/>
    <property type="match status" value="1"/>
</dbReference>
<dbReference type="PANTHER" id="PTHR12826">
    <property type="entry name" value="RIBONUCLEASE Y"/>
    <property type="match status" value="1"/>
</dbReference>
<feature type="compositionally biased region" description="Basic and acidic residues" evidence="7">
    <location>
        <begin position="119"/>
        <end position="128"/>
    </location>
</feature>
<dbReference type="EMBL" id="JADKIO010000010">
    <property type="protein sequence ID" value="MBK9797602.1"/>
    <property type="molecule type" value="Genomic_DNA"/>
</dbReference>
<evidence type="ECO:0000259" key="8">
    <source>
        <dbReference type="PROSITE" id="PS51831"/>
    </source>
</evidence>
<dbReference type="InterPro" id="IPR022711">
    <property type="entry name" value="RNase_Y_N"/>
</dbReference>
<dbReference type="GO" id="GO:0003723">
    <property type="term" value="F:RNA binding"/>
    <property type="evidence" value="ECO:0007669"/>
    <property type="project" value="UniProtKB-UniRule"/>
</dbReference>
<dbReference type="PROSITE" id="PS50084">
    <property type="entry name" value="KH_TYPE_1"/>
    <property type="match status" value="1"/>
</dbReference>
<evidence type="ECO:0000256" key="7">
    <source>
        <dbReference type="SAM" id="MobiDB-lite"/>
    </source>
</evidence>
<protein>
    <recommendedName>
        <fullName evidence="5 6">Ribonuclease Y</fullName>
        <shortName evidence="5">RNase Y</shortName>
        <ecNumber evidence="5 6">3.1.-.-</ecNumber>
    </recommendedName>
</protein>
<dbReference type="GO" id="GO:0016787">
    <property type="term" value="F:hydrolase activity"/>
    <property type="evidence" value="ECO:0007669"/>
    <property type="project" value="UniProtKB-KW"/>
</dbReference>
<comment type="similarity">
    <text evidence="5">Belongs to the RNase Y family.</text>
</comment>
<dbReference type="InterPro" id="IPR004087">
    <property type="entry name" value="KH_dom"/>
</dbReference>
<keyword evidence="1 5" id="KW-0540">Nuclease</keyword>
<feature type="compositionally biased region" description="Basic and acidic residues" evidence="7">
    <location>
        <begin position="99"/>
        <end position="112"/>
    </location>
</feature>
<comment type="function">
    <text evidence="5">Endoribonuclease that initiates mRNA decay.</text>
</comment>
<evidence type="ECO:0000256" key="3">
    <source>
        <dbReference type="ARBA" id="ARBA00022801"/>
    </source>
</evidence>
<name>A0A9D7SH56_9BACT</name>
<evidence type="ECO:0000256" key="6">
    <source>
        <dbReference type="NCBIfam" id="TIGR03319"/>
    </source>
</evidence>
<dbReference type="InterPro" id="IPR004088">
    <property type="entry name" value="KH_dom_type_1"/>
</dbReference>
<dbReference type="SMART" id="SM00322">
    <property type="entry name" value="KH"/>
    <property type="match status" value="1"/>
</dbReference>
<keyword evidence="4 5" id="KW-0694">RNA-binding</keyword>
<evidence type="ECO:0000256" key="4">
    <source>
        <dbReference type="ARBA" id="ARBA00022884"/>
    </source>
</evidence>
<dbReference type="PROSITE" id="PS51831">
    <property type="entry name" value="HD"/>
    <property type="match status" value="1"/>
</dbReference>
<dbReference type="InterPro" id="IPR036612">
    <property type="entry name" value="KH_dom_type_1_sf"/>
</dbReference>
<dbReference type="PANTHER" id="PTHR12826:SF15">
    <property type="entry name" value="RIBONUCLEASE Y"/>
    <property type="match status" value="1"/>
</dbReference>
<keyword evidence="2 5" id="KW-0255">Endonuclease</keyword>
<dbReference type="GO" id="GO:0005886">
    <property type="term" value="C:plasma membrane"/>
    <property type="evidence" value="ECO:0007669"/>
    <property type="project" value="UniProtKB-UniRule"/>
</dbReference>
<evidence type="ECO:0000313" key="9">
    <source>
        <dbReference type="EMBL" id="MBK9797602.1"/>
    </source>
</evidence>
<comment type="caution">
    <text evidence="9">The sequence shown here is derived from an EMBL/GenBank/DDBJ whole genome shotgun (WGS) entry which is preliminary data.</text>
</comment>
<gene>
    <name evidence="5 9" type="primary">rny</name>
    <name evidence="9" type="ORF">IPP58_14145</name>
</gene>